<keyword evidence="3 6" id="KW-0812">Transmembrane</keyword>
<evidence type="ECO:0000256" key="6">
    <source>
        <dbReference type="SAM" id="Phobius"/>
    </source>
</evidence>
<evidence type="ECO:0000256" key="1">
    <source>
        <dbReference type="ARBA" id="ARBA00004651"/>
    </source>
</evidence>
<feature type="transmembrane region" description="Helical" evidence="6">
    <location>
        <begin position="20"/>
        <end position="40"/>
    </location>
</feature>
<feature type="domain" description="Cytochrome b561 bacterial/Ni-hydrogenase" evidence="7">
    <location>
        <begin position="10"/>
        <end position="85"/>
    </location>
</feature>
<feature type="non-terminal residue" evidence="8">
    <location>
        <position position="106"/>
    </location>
</feature>
<dbReference type="InterPro" id="IPR016174">
    <property type="entry name" value="Di-haem_cyt_TM"/>
</dbReference>
<evidence type="ECO:0000313" key="8">
    <source>
        <dbReference type="EMBL" id="HFC03249.1"/>
    </source>
</evidence>
<dbReference type="InterPro" id="IPR011577">
    <property type="entry name" value="Cyt_b561_bac/Ni-Hgenase"/>
</dbReference>
<evidence type="ECO:0000259" key="7">
    <source>
        <dbReference type="Pfam" id="PF01292"/>
    </source>
</evidence>
<organism evidence="8">
    <name type="scientific">Nitratifractor salsuginis</name>
    <dbReference type="NCBI Taxonomy" id="269261"/>
    <lineage>
        <taxon>Bacteria</taxon>
        <taxon>Pseudomonadati</taxon>
        <taxon>Campylobacterota</taxon>
        <taxon>Epsilonproteobacteria</taxon>
        <taxon>Campylobacterales</taxon>
        <taxon>Sulfurovaceae</taxon>
        <taxon>Nitratifractor</taxon>
    </lineage>
</organism>
<keyword evidence="5 6" id="KW-0472">Membrane</keyword>
<reference evidence="8" key="1">
    <citation type="journal article" date="2020" name="mSystems">
        <title>Genome- and Community-Level Interaction Insights into Carbon Utilization and Element Cycling Functions of Hydrothermarchaeota in Hydrothermal Sediment.</title>
        <authorList>
            <person name="Zhou Z."/>
            <person name="Liu Y."/>
            <person name="Xu W."/>
            <person name="Pan J."/>
            <person name="Luo Z.H."/>
            <person name="Li M."/>
        </authorList>
    </citation>
    <scope>NUCLEOTIDE SEQUENCE [LARGE SCALE GENOMIC DNA]</scope>
    <source>
        <strain evidence="8">HyVt-513</strain>
    </source>
</reference>
<dbReference type="EMBL" id="DRNO01000007">
    <property type="protein sequence ID" value="HFC03249.1"/>
    <property type="molecule type" value="Genomic_DNA"/>
</dbReference>
<name>A0A7V2SI14_9BACT</name>
<dbReference type="GO" id="GO:0022904">
    <property type="term" value="P:respiratory electron transport chain"/>
    <property type="evidence" value="ECO:0007669"/>
    <property type="project" value="InterPro"/>
</dbReference>
<proteinExistence type="predicted"/>
<comment type="caution">
    <text evidence="8">The sequence shown here is derived from an EMBL/GenBank/DDBJ whole genome shotgun (WGS) entry which is preliminary data.</text>
</comment>
<dbReference type="Pfam" id="PF01292">
    <property type="entry name" value="Ni_hydr_CYTB"/>
    <property type="match status" value="1"/>
</dbReference>
<evidence type="ECO:0000256" key="4">
    <source>
        <dbReference type="ARBA" id="ARBA00022989"/>
    </source>
</evidence>
<evidence type="ECO:0000256" key="5">
    <source>
        <dbReference type="ARBA" id="ARBA00023136"/>
    </source>
</evidence>
<keyword evidence="2" id="KW-1003">Cell membrane</keyword>
<dbReference type="Gene3D" id="1.20.950.20">
    <property type="entry name" value="Transmembrane di-heme cytochromes, Chain C"/>
    <property type="match status" value="1"/>
</dbReference>
<sequence>MKAGYERVKRMTLFMRVNHWVVAICMVAAVITGLYIGHPYYQTLIAEPAVDKYVMAWNRWVHLIAAIVFDVSSIIIAYLYFFSRFEKPILKVIPTPKNIKEFFAVF</sequence>
<protein>
    <submittedName>
        <fullName evidence="8">Ni/Fe hydrogenase</fullName>
    </submittedName>
</protein>
<dbReference type="Proteomes" id="UP000885722">
    <property type="component" value="Unassembled WGS sequence"/>
</dbReference>
<feature type="transmembrane region" description="Helical" evidence="6">
    <location>
        <begin position="60"/>
        <end position="81"/>
    </location>
</feature>
<accession>A0A7V2SI14</accession>
<evidence type="ECO:0000256" key="3">
    <source>
        <dbReference type="ARBA" id="ARBA00022692"/>
    </source>
</evidence>
<dbReference type="GO" id="GO:0005886">
    <property type="term" value="C:plasma membrane"/>
    <property type="evidence" value="ECO:0007669"/>
    <property type="project" value="UniProtKB-SubCell"/>
</dbReference>
<dbReference type="AlphaFoldDB" id="A0A7V2SI14"/>
<evidence type="ECO:0000256" key="2">
    <source>
        <dbReference type="ARBA" id="ARBA00022475"/>
    </source>
</evidence>
<dbReference type="GO" id="GO:0009055">
    <property type="term" value="F:electron transfer activity"/>
    <property type="evidence" value="ECO:0007669"/>
    <property type="project" value="InterPro"/>
</dbReference>
<gene>
    <name evidence="8" type="ORF">ENJ74_00105</name>
</gene>
<comment type="subcellular location">
    <subcellularLocation>
        <location evidence="1">Cell membrane</location>
        <topology evidence="1">Multi-pass membrane protein</topology>
    </subcellularLocation>
</comment>
<keyword evidence="4 6" id="KW-1133">Transmembrane helix</keyword>
<dbReference type="SUPFAM" id="SSF81342">
    <property type="entry name" value="Transmembrane di-heme cytochromes"/>
    <property type="match status" value="1"/>
</dbReference>